<protein>
    <submittedName>
        <fullName evidence="1">Uncharacterized protein</fullName>
    </submittedName>
</protein>
<name>A0A4P9W0Z8_9FUNG</name>
<dbReference type="AlphaFoldDB" id="A0A4P9W0Z8"/>
<gene>
    <name evidence="1" type="ORF">BDK51DRAFT_46280</name>
</gene>
<organism evidence="1 2">
    <name type="scientific">Blyttiomyces helicus</name>
    <dbReference type="NCBI Taxonomy" id="388810"/>
    <lineage>
        <taxon>Eukaryota</taxon>
        <taxon>Fungi</taxon>
        <taxon>Fungi incertae sedis</taxon>
        <taxon>Chytridiomycota</taxon>
        <taxon>Chytridiomycota incertae sedis</taxon>
        <taxon>Chytridiomycetes</taxon>
        <taxon>Chytridiomycetes incertae sedis</taxon>
        <taxon>Blyttiomyces</taxon>
    </lineage>
</organism>
<evidence type="ECO:0000313" key="1">
    <source>
        <dbReference type="EMBL" id="RKO85841.1"/>
    </source>
</evidence>
<dbReference type="EMBL" id="KZ998696">
    <property type="protein sequence ID" value="RKO85841.1"/>
    <property type="molecule type" value="Genomic_DNA"/>
</dbReference>
<sequence>MPFHSVVYYCLISLPAYCTQYVARKTTLETPSTSSILDMILWVLAYTGDDRIKADIPDLRGSAMSEKDRFEYEADKRREKDDASRLETAEVRGLERGRELEAKRFAVQLIKLGCMKFSDVLKCAGVAEDVLRGWYTEEGISTPE</sequence>
<dbReference type="OrthoDB" id="2511494at2759"/>
<accession>A0A4P9W0Z8</accession>
<evidence type="ECO:0000313" key="2">
    <source>
        <dbReference type="Proteomes" id="UP000269721"/>
    </source>
</evidence>
<proteinExistence type="predicted"/>
<dbReference type="Proteomes" id="UP000269721">
    <property type="component" value="Unassembled WGS sequence"/>
</dbReference>
<keyword evidence="2" id="KW-1185">Reference proteome</keyword>
<reference evidence="2" key="1">
    <citation type="journal article" date="2018" name="Nat. Microbiol.">
        <title>Leveraging single-cell genomics to expand the fungal tree of life.</title>
        <authorList>
            <person name="Ahrendt S.R."/>
            <person name="Quandt C.A."/>
            <person name="Ciobanu D."/>
            <person name="Clum A."/>
            <person name="Salamov A."/>
            <person name="Andreopoulos B."/>
            <person name="Cheng J.F."/>
            <person name="Woyke T."/>
            <person name="Pelin A."/>
            <person name="Henrissat B."/>
            <person name="Reynolds N.K."/>
            <person name="Benny G.L."/>
            <person name="Smith M.E."/>
            <person name="James T.Y."/>
            <person name="Grigoriev I.V."/>
        </authorList>
    </citation>
    <scope>NUCLEOTIDE SEQUENCE [LARGE SCALE GENOMIC DNA]</scope>
</reference>